<evidence type="ECO:0000313" key="2">
    <source>
        <dbReference type="EMBL" id="KGN99052.1"/>
    </source>
</evidence>
<feature type="chain" id="PRO_5001987679" description="Lipoprotein" evidence="1">
    <location>
        <begin position="22"/>
        <end position="193"/>
    </location>
</feature>
<proteinExistence type="predicted"/>
<accession>A0A0A2G9D6</accession>
<comment type="caution">
    <text evidence="2">The sequence shown here is derived from an EMBL/GenBank/DDBJ whole genome shotgun (WGS) entry which is preliminary data.</text>
</comment>
<keyword evidence="3" id="KW-1185">Reference proteome</keyword>
<sequence length="193" mass="22241">MKKIFPITSFVALFMALLACNKPVSEPQKEKENPQNQIILKAIPKAPIELGSTLTQVEEAEQNLGSTLLDKQAAAGFVVLKYKTTDEKMPLRTYLVKEQENNLLIVGLYTLPNEAVWKEENILHQEIIDLFEKEGYIYNCRVDQDNQHHHYFLKPTDTKKASEYIEYLVEQENKEGIVYTTFSVRITDSVYLP</sequence>
<evidence type="ECO:0008006" key="4">
    <source>
        <dbReference type="Google" id="ProtNLM"/>
    </source>
</evidence>
<dbReference type="Proteomes" id="UP000030134">
    <property type="component" value="Unassembled WGS sequence"/>
</dbReference>
<dbReference type="AlphaFoldDB" id="A0A0A2G9D6"/>
<dbReference type="PROSITE" id="PS51257">
    <property type="entry name" value="PROKAR_LIPOPROTEIN"/>
    <property type="match status" value="1"/>
</dbReference>
<evidence type="ECO:0000256" key="1">
    <source>
        <dbReference type="SAM" id="SignalP"/>
    </source>
</evidence>
<dbReference type="STRING" id="266762.HQ36_00845"/>
<keyword evidence="1" id="KW-0732">Signal</keyword>
<name>A0A0A2G9D6_9PORP</name>
<gene>
    <name evidence="2" type="ORF">HQ36_00845</name>
</gene>
<dbReference type="RefSeq" id="WP_025842712.1">
    <property type="nucleotide sequence ID" value="NZ_JQZW01000002.1"/>
</dbReference>
<reference evidence="2 3" key="1">
    <citation type="submission" date="2014-08" db="EMBL/GenBank/DDBJ databases">
        <title>Porphyromonas gingivicanis strain:COT-022_OH1391 Genome sequencing.</title>
        <authorList>
            <person name="Wallis C."/>
            <person name="Deusch O."/>
            <person name="O'Flynn C."/>
            <person name="Davis I."/>
            <person name="Jospin G."/>
            <person name="Darling A.E."/>
            <person name="Coil D.A."/>
            <person name="Alexiev A."/>
            <person name="Horsfall A."/>
            <person name="Kirkwood N."/>
            <person name="Harris S."/>
            <person name="Eisen J.A."/>
        </authorList>
    </citation>
    <scope>NUCLEOTIDE SEQUENCE [LARGE SCALE GENOMIC DNA]</scope>
    <source>
        <strain evidence="3">COT-022 OH1391</strain>
    </source>
</reference>
<evidence type="ECO:0000313" key="3">
    <source>
        <dbReference type="Proteomes" id="UP000030134"/>
    </source>
</evidence>
<protein>
    <recommendedName>
        <fullName evidence="4">Lipoprotein</fullName>
    </recommendedName>
</protein>
<organism evidence="2 3">
    <name type="scientific">Porphyromonas gingivicanis</name>
    <dbReference type="NCBI Taxonomy" id="266762"/>
    <lineage>
        <taxon>Bacteria</taxon>
        <taxon>Pseudomonadati</taxon>
        <taxon>Bacteroidota</taxon>
        <taxon>Bacteroidia</taxon>
        <taxon>Bacteroidales</taxon>
        <taxon>Porphyromonadaceae</taxon>
        <taxon>Porphyromonas</taxon>
    </lineage>
</organism>
<feature type="signal peptide" evidence="1">
    <location>
        <begin position="1"/>
        <end position="21"/>
    </location>
</feature>
<dbReference type="EMBL" id="JQZW01000002">
    <property type="protein sequence ID" value="KGN99052.1"/>
    <property type="molecule type" value="Genomic_DNA"/>
</dbReference>